<dbReference type="SUPFAM" id="SSF52058">
    <property type="entry name" value="L domain-like"/>
    <property type="match status" value="2"/>
</dbReference>
<dbReference type="Pfam" id="PF08263">
    <property type="entry name" value="LRRNT_2"/>
    <property type="match status" value="1"/>
</dbReference>
<evidence type="ECO:0000256" key="8">
    <source>
        <dbReference type="ARBA" id="ARBA00022989"/>
    </source>
</evidence>
<evidence type="ECO:0000256" key="9">
    <source>
        <dbReference type="ARBA" id="ARBA00023136"/>
    </source>
</evidence>
<dbReference type="Pfam" id="PF00560">
    <property type="entry name" value="LRR_1"/>
    <property type="match status" value="5"/>
</dbReference>
<dbReference type="InterPro" id="IPR032675">
    <property type="entry name" value="LRR_dom_sf"/>
</dbReference>
<reference evidence="14" key="1">
    <citation type="journal article" date="2016" name="Nat. Genet.">
        <title>A high-quality carrot genome assembly provides new insights into carotenoid accumulation and asterid genome evolution.</title>
        <authorList>
            <person name="Iorizzo M."/>
            <person name="Ellison S."/>
            <person name="Senalik D."/>
            <person name="Zeng P."/>
            <person name="Satapoomin P."/>
            <person name="Huang J."/>
            <person name="Bowman M."/>
            <person name="Iovene M."/>
            <person name="Sanseverino W."/>
            <person name="Cavagnaro P."/>
            <person name="Yildiz M."/>
            <person name="Macko-Podgorni A."/>
            <person name="Moranska E."/>
            <person name="Grzebelus E."/>
            <person name="Grzebelus D."/>
            <person name="Ashrafi H."/>
            <person name="Zheng Z."/>
            <person name="Cheng S."/>
            <person name="Spooner D."/>
            <person name="Van Deynze A."/>
            <person name="Simon P."/>
        </authorList>
    </citation>
    <scope>NUCLEOTIDE SEQUENCE</scope>
    <source>
        <tissue evidence="14">Leaf</tissue>
    </source>
</reference>
<proteinExistence type="predicted"/>
<protein>
    <recommendedName>
        <fullName evidence="13">Leucine-rich repeat-containing N-terminal plant-type domain-containing protein</fullName>
    </recommendedName>
</protein>
<comment type="subcellular location">
    <subcellularLocation>
        <location evidence="1">Membrane</location>
        <topology evidence="1">Single-pass type I membrane protein</topology>
    </subcellularLocation>
</comment>
<evidence type="ECO:0000259" key="13">
    <source>
        <dbReference type="Pfam" id="PF08263"/>
    </source>
</evidence>
<feature type="domain" description="Leucine-rich repeat-containing N-terminal plant-type" evidence="13">
    <location>
        <begin position="27"/>
        <end position="66"/>
    </location>
</feature>
<organism evidence="14 15">
    <name type="scientific">Daucus carota subsp. sativus</name>
    <name type="common">Carrot</name>
    <dbReference type="NCBI Taxonomy" id="79200"/>
    <lineage>
        <taxon>Eukaryota</taxon>
        <taxon>Viridiplantae</taxon>
        <taxon>Streptophyta</taxon>
        <taxon>Embryophyta</taxon>
        <taxon>Tracheophyta</taxon>
        <taxon>Spermatophyta</taxon>
        <taxon>Magnoliopsida</taxon>
        <taxon>eudicotyledons</taxon>
        <taxon>Gunneridae</taxon>
        <taxon>Pentapetalae</taxon>
        <taxon>asterids</taxon>
        <taxon>campanulids</taxon>
        <taxon>Apiales</taxon>
        <taxon>Apiaceae</taxon>
        <taxon>Apioideae</taxon>
        <taxon>Scandiceae</taxon>
        <taxon>Daucinae</taxon>
        <taxon>Daucus</taxon>
        <taxon>Daucus sect. Daucus</taxon>
    </lineage>
</organism>
<evidence type="ECO:0000256" key="11">
    <source>
        <dbReference type="ARBA" id="ARBA00023180"/>
    </source>
</evidence>
<evidence type="ECO:0000256" key="4">
    <source>
        <dbReference type="ARBA" id="ARBA00022729"/>
    </source>
</evidence>
<dbReference type="PANTHER" id="PTHR48056:SF81">
    <property type="entry name" value="RECEPTOR PROTEIN-TYROSINE KINASE CEPR1"/>
    <property type="match status" value="1"/>
</dbReference>
<evidence type="ECO:0000256" key="10">
    <source>
        <dbReference type="ARBA" id="ARBA00023170"/>
    </source>
</evidence>
<keyword evidence="11" id="KW-0325">Glycoprotein</keyword>
<evidence type="ECO:0000313" key="14">
    <source>
        <dbReference type="EMBL" id="WOG85650.1"/>
    </source>
</evidence>
<keyword evidence="5" id="KW-0677">Repeat</keyword>
<keyword evidence="8" id="KW-1133">Transmembrane helix</keyword>
<dbReference type="InterPro" id="IPR001611">
    <property type="entry name" value="Leu-rich_rpt"/>
</dbReference>
<keyword evidence="10" id="KW-0675">Receptor</keyword>
<gene>
    <name evidence="14" type="ORF">DCAR_0104841</name>
</gene>
<keyword evidence="9" id="KW-0472">Membrane</keyword>
<evidence type="ECO:0000256" key="5">
    <source>
        <dbReference type="ARBA" id="ARBA00022737"/>
    </source>
</evidence>
<dbReference type="Proteomes" id="UP000077755">
    <property type="component" value="Chromosome 1"/>
</dbReference>
<dbReference type="PANTHER" id="PTHR48056">
    <property type="entry name" value="LRR RECEPTOR-LIKE SERINE/THREONINE-PROTEIN KINASE-RELATED"/>
    <property type="match status" value="1"/>
</dbReference>
<keyword evidence="3" id="KW-0812">Transmembrane</keyword>
<keyword evidence="2" id="KW-0433">Leucine-rich repeat</keyword>
<dbReference type="KEGG" id="dcr:108227877"/>
<evidence type="ECO:0000256" key="3">
    <source>
        <dbReference type="ARBA" id="ARBA00022692"/>
    </source>
</evidence>
<keyword evidence="7" id="KW-0067">ATP-binding</keyword>
<dbReference type="InterPro" id="IPR050647">
    <property type="entry name" value="Plant_LRR-RLKs"/>
</dbReference>
<feature type="chain" id="PRO_5042126452" description="Leucine-rich repeat-containing N-terminal plant-type domain-containing protein" evidence="12">
    <location>
        <begin position="23"/>
        <end position="411"/>
    </location>
</feature>
<keyword evidence="15" id="KW-1185">Reference proteome</keyword>
<evidence type="ECO:0000256" key="2">
    <source>
        <dbReference type="ARBA" id="ARBA00022614"/>
    </source>
</evidence>
<dbReference type="GO" id="GO:0016020">
    <property type="term" value="C:membrane"/>
    <property type="evidence" value="ECO:0007669"/>
    <property type="project" value="UniProtKB-SubCell"/>
</dbReference>
<reference evidence="14" key="2">
    <citation type="submission" date="2022-03" db="EMBL/GenBank/DDBJ databases">
        <title>Draft title - Genomic analysis of global carrot germplasm unveils the trajectory of domestication and the origin of high carotenoid orange carrot.</title>
        <authorList>
            <person name="Iorizzo M."/>
            <person name="Ellison S."/>
            <person name="Senalik D."/>
            <person name="Macko-Podgorni A."/>
            <person name="Grzebelus D."/>
            <person name="Bostan H."/>
            <person name="Rolling W."/>
            <person name="Curaba J."/>
            <person name="Simon P."/>
        </authorList>
    </citation>
    <scope>NUCLEOTIDE SEQUENCE</scope>
    <source>
        <tissue evidence="14">Leaf</tissue>
    </source>
</reference>
<evidence type="ECO:0000256" key="7">
    <source>
        <dbReference type="ARBA" id="ARBA00022840"/>
    </source>
</evidence>
<evidence type="ECO:0000256" key="1">
    <source>
        <dbReference type="ARBA" id="ARBA00004479"/>
    </source>
</evidence>
<dbReference type="FunFam" id="3.80.10.10:FF:000101">
    <property type="entry name" value="LRR receptor-like serine/threonine-protein kinase ERECTA"/>
    <property type="match status" value="1"/>
</dbReference>
<sequence length="411" mass="45161">MIFRLGILVILVLTTSNISVFAFPGNDTDQQALLSFKASITADPSGVLDSWNNSIHFCQWNGITCSPRRQRATVLNLSSQHLVGTFSPHIGNLSFLRGIYLSQNNFHGSIPNEIGLLFRLQNLDLGLNSFQGGCPPNLSNCADIRNITMSHNNLEGKLPTTFASWPKLYWFDLQENHFTGSIPPLIGNTSSLHFLHLRANNLVGNIPSEVAHHTKLEVLCLSLNYLSGMVPRPLYNLSSLYIFSLTQNKLKRTLPADLGVTLPRLQGFLVSANRFSGPLPASITNASDLTTLDVVVNSITGTIPNNLGSLPNLEWLNLGHNPLGDSTRPDDLSFFNFLANCTHLYHLGLGQSGLRGQLPNSIINLSTTIQLLFLYSNHINGSIPREIRKLKNLSVLSFSDNLLTGTIPESI</sequence>
<name>A0AAF1AMM6_DAUCS</name>
<dbReference type="InterPro" id="IPR013210">
    <property type="entry name" value="LRR_N_plant-typ"/>
</dbReference>
<evidence type="ECO:0000256" key="12">
    <source>
        <dbReference type="SAM" id="SignalP"/>
    </source>
</evidence>
<dbReference type="AlphaFoldDB" id="A0AAF1AMM6"/>
<dbReference type="EMBL" id="CP093343">
    <property type="protein sequence ID" value="WOG85650.1"/>
    <property type="molecule type" value="Genomic_DNA"/>
</dbReference>
<dbReference type="GO" id="GO:0005524">
    <property type="term" value="F:ATP binding"/>
    <property type="evidence" value="ECO:0007669"/>
    <property type="project" value="UniProtKB-KW"/>
</dbReference>
<accession>A0AAF1AMM6</accession>
<keyword evidence="6" id="KW-0547">Nucleotide-binding</keyword>
<keyword evidence="4 12" id="KW-0732">Signal</keyword>
<evidence type="ECO:0000256" key="6">
    <source>
        <dbReference type="ARBA" id="ARBA00022741"/>
    </source>
</evidence>
<evidence type="ECO:0000313" key="15">
    <source>
        <dbReference type="Proteomes" id="UP000077755"/>
    </source>
</evidence>
<dbReference type="Gene3D" id="3.80.10.10">
    <property type="entry name" value="Ribonuclease Inhibitor"/>
    <property type="match status" value="3"/>
</dbReference>
<feature type="signal peptide" evidence="12">
    <location>
        <begin position="1"/>
        <end position="22"/>
    </location>
</feature>